<comment type="caution">
    <text evidence="1">The sequence shown here is derived from an EMBL/GenBank/DDBJ whole genome shotgun (WGS) entry which is preliminary data.</text>
</comment>
<keyword evidence="2" id="KW-1185">Reference proteome</keyword>
<name>A0A163D265_9FLAO</name>
<accession>A0A163D265</accession>
<gene>
    <name evidence="1" type="ORF">AWE51_16430</name>
</gene>
<dbReference type="Proteomes" id="UP000076715">
    <property type="component" value="Unassembled WGS sequence"/>
</dbReference>
<evidence type="ECO:0000313" key="2">
    <source>
        <dbReference type="Proteomes" id="UP000076715"/>
    </source>
</evidence>
<dbReference type="EMBL" id="LQRT01000001">
    <property type="protein sequence ID" value="KZS42938.1"/>
    <property type="molecule type" value="Genomic_DNA"/>
</dbReference>
<protein>
    <submittedName>
        <fullName evidence="1">Uncharacterized protein</fullName>
    </submittedName>
</protein>
<reference evidence="1 2" key="1">
    <citation type="submission" date="2016-01" db="EMBL/GenBank/DDBJ databases">
        <title>The draft genome sequence of Aquimarina sp. RZW4-3-2.</title>
        <authorList>
            <person name="Wang Y."/>
        </authorList>
    </citation>
    <scope>NUCLEOTIDE SEQUENCE [LARGE SCALE GENOMIC DNA]</scope>
    <source>
        <strain evidence="1 2">RZW4-3-2</strain>
    </source>
</reference>
<dbReference type="RefSeq" id="WP_066308242.1">
    <property type="nucleotide sequence ID" value="NZ_LQRT01000001.1"/>
</dbReference>
<organism evidence="1 2">
    <name type="scientific">Aquimarina aggregata</name>
    <dbReference type="NCBI Taxonomy" id="1642818"/>
    <lineage>
        <taxon>Bacteria</taxon>
        <taxon>Pseudomonadati</taxon>
        <taxon>Bacteroidota</taxon>
        <taxon>Flavobacteriia</taxon>
        <taxon>Flavobacteriales</taxon>
        <taxon>Flavobacteriaceae</taxon>
        <taxon>Aquimarina</taxon>
    </lineage>
</organism>
<dbReference type="AlphaFoldDB" id="A0A163D265"/>
<sequence length="266" mass="31887">MNIIDEHIWHVIYLDKKYGIRLFSSIPKLTKKLNINIKEMTWREIEEAKSLDALALTLNGEVFLFHHNLKLLEEFNPDRLAEENILKDDSIVLINEIASIVLLYHELTHAIIYQLVKKDKKFKEIFLKSKKYYESKYVYVKSENKRIKSENPYQLANEAIANYVESRVSKFLYSVFFSIYYKRLFVKKILNRDEYTKKLRGLANDYNNNLKKFTFGYEIYKNETADTAAKMPIFLINYINNRFLSQELTFEFKRVVTFQNILRPDR</sequence>
<evidence type="ECO:0000313" key="1">
    <source>
        <dbReference type="EMBL" id="KZS42938.1"/>
    </source>
</evidence>
<dbReference type="STRING" id="1642818.AWE51_16430"/>
<proteinExistence type="predicted"/>